<evidence type="ECO:0000256" key="1">
    <source>
        <dbReference type="ARBA" id="ARBA00004651"/>
    </source>
</evidence>
<dbReference type="EMBL" id="SMGQ01000012">
    <property type="protein sequence ID" value="TCK93331.1"/>
    <property type="molecule type" value="Genomic_DNA"/>
</dbReference>
<proteinExistence type="inferred from homology"/>
<dbReference type="Proteomes" id="UP000294545">
    <property type="component" value="Unassembled WGS sequence"/>
</dbReference>
<reference evidence="9 10" key="1">
    <citation type="submission" date="2019-03" db="EMBL/GenBank/DDBJ databases">
        <title>Genomic Encyclopedia of Type Strains, Phase IV (KMG-IV): sequencing the most valuable type-strain genomes for metagenomic binning, comparative biology and taxonomic classification.</title>
        <authorList>
            <person name="Goeker M."/>
        </authorList>
    </citation>
    <scope>NUCLEOTIDE SEQUENCE [LARGE SCALE GENOMIC DNA]</scope>
    <source>
        <strain evidence="9 10">DSM 24176</strain>
    </source>
</reference>
<name>A0A4V2Q0D0_9FIRM</name>
<feature type="transmembrane region" description="Helical" evidence="8">
    <location>
        <begin position="208"/>
        <end position="229"/>
    </location>
</feature>
<evidence type="ECO:0000256" key="4">
    <source>
        <dbReference type="ARBA" id="ARBA00022475"/>
    </source>
</evidence>
<protein>
    <submittedName>
        <fullName evidence="9">Bacillibactin ABC transporter integral membrane protein</fullName>
    </submittedName>
</protein>
<keyword evidence="10" id="KW-1185">Reference proteome</keyword>
<keyword evidence="6 8" id="KW-1133">Transmembrane helix</keyword>
<dbReference type="RefSeq" id="WP_132282238.1">
    <property type="nucleotide sequence ID" value="NZ_SMGQ01000012.1"/>
</dbReference>
<organism evidence="9 10">
    <name type="scientific">Natranaerovirga hydrolytica</name>
    <dbReference type="NCBI Taxonomy" id="680378"/>
    <lineage>
        <taxon>Bacteria</taxon>
        <taxon>Bacillati</taxon>
        <taxon>Bacillota</taxon>
        <taxon>Clostridia</taxon>
        <taxon>Lachnospirales</taxon>
        <taxon>Natranaerovirgaceae</taxon>
        <taxon>Natranaerovirga</taxon>
    </lineage>
</organism>
<evidence type="ECO:0000313" key="9">
    <source>
        <dbReference type="EMBL" id="TCK93331.1"/>
    </source>
</evidence>
<dbReference type="GO" id="GO:0033214">
    <property type="term" value="P:siderophore-iron import into cell"/>
    <property type="evidence" value="ECO:0007669"/>
    <property type="project" value="TreeGrafter"/>
</dbReference>
<comment type="subcellular location">
    <subcellularLocation>
        <location evidence="1">Cell membrane</location>
        <topology evidence="1">Multi-pass membrane protein</topology>
    </subcellularLocation>
</comment>
<dbReference type="InterPro" id="IPR037294">
    <property type="entry name" value="ABC_BtuC-like"/>
</dbReference>
<dbReference type="PANTHER" id="PTHR30472:SF23">
    <property type="entry name" value="IRON-UPTAKE SYSTEM PERMEASE PROTEIN FEUC"/>
    <property type="match status" value="1"/>
</dbReference>
<sequence length="341" mass="37084">MFKKDSWHRFFVMLLMISVLIVVVFYISITNGTYDMSVSEVIRTLLGLDTSREFKLVVFEFRLPRIITALLVGLGLSIAGLVVQGITKNPLADPGIMGINSGAGLAIIIFMYFFQGSIKTTSIIGSLSMPFFGLVGGLASALLIYVFAWKGGRLDSQRLILCGIAIGSGLGALSLFLSLKMSASDFEMASVWINGSIWNANWRSVYSIVPWFVVLLPIIIKKAYVLDLFQLEESSVKSLGISTEKEKAILLLACIGLISSCVSVSGNIGFVGLIAPHIAKRLVGIHHHKAVFVCGAVGMLMVLLSDYIGRTFFQPVELPVGIIVSLIGVPYFVYLLFKGKV</sequence>
<evidence type="ECO:0000256" key="6">
    <source>
        <dbReference type="ARBA" id="ARBA00022989"/>
    </source>
</evidence>
<keyword evidence="5 8" id="KW-0812">Transmembrane</keyword>
<dbReference type="GO" id="GO:0005886">
    <property type="term" value="C:plasma membrane"/>
    <property type="evidence" value="ECO:0007669"/>
    <property type="project" value="UniProtKB-SubCell"/>
</dbReference>
<feature type="transmembrane region" description="Helical" evidence="8">
    <location>
        <begin position="290"/>
        <end position="309"/>
    </location>
</feature>
<evidence type="ECO:0000256" key="3">
    <source>
        <dbReference type="ARBA" id="ARBA00022448"/>
    </source>
</evidence>
<dbReference type="Pfam" id="PF01032">
    <property type="entry name" value="FecCD"/>
    <property type="match status" value="1"/>
</dbReference>
<comment type="caution">
    <text evidence="9">The sequence shown here is derived from an EMBL/GenBank/DDBJ whole genome shotgun (WGS) entry which is preliminary data.</text>
</comment>
<comment type="similarity">
    <text evidence="2">Belongs to the binding-protein-dependent transport system permease family. FecCD subfamily.</text>
</comment>
<dbReference type="OrthoDB" id="9792889at2"/>
<feature type="transmembrane region" description="Helical" evidence="8">
    <location>
        <begin position="95"/>
        <end position="115"/>
    </location>
</feature>
<dbReference type="InterPro" id="IPR000522">
    <property type="entry name" value="ABC_transptr_permease_BtuC"/>
</dbReference>
<feature type="transmembrane region" description="Helical" evidence="8">
    <location>
        <begin position="159"/>
        <end position="179"/>
    </location>
</feature>
<dbReference type="Gene3D" id="1.10.3470.10">
    <property type="entry name" value="ABC transporter involved in vitamin B12 uptake, BtuC"/>
    <property type="match status" value="1"/>
</dbReference>
<dbReference type="AlphaFoldDB" id="A0A4V2Q0D0"/>
<evidence type="ECO:0000256" key="8">
    <source>
        <dbReference type="SAM" id="Phobius"/>
    </source>
</evidence>
<feature type="transmembrane region" description="Helical" evidence="8">
    <location>
        <begin position="63"/>
        <end position="83"/>
    </location>
</feature>
<dbReference type="CDD" id="cd06550">
    <property type="entry name" value="TM_ABC_iron-siderophores_like"/>
    <property type="match status" value="1"/>
</dbReference>
<dbReference type="FunFam" id="1.10.3470.10:FF:000001">
    <property type="entry name" value="Vitamin B12 ABC transporter permease BtuC"/>
    <property type="match status" value="1"/>
</dbReference>
<feature type="transmembrane region" description="Helical" evidence="8">
    <location>
        <begin position="249"/>
        <end position="278"/>
    </location>
</feature>
<dbReference type="SUPFAM" id="SSF81345">
    <property type="entry name" value="ABC transporter involved in vitamin B12 uptake, BtuC"/>
    <property type="match status" value="1"/>
</dbReference>
<evidence type="ECO:0000256" key="5">
    <source>
        <dbReference type="ARBA" id="ARBA00022692"/>
    </source>
</evidence>
<accession>A0A4V2Q0D0</accession>
<feature type="transmembrane region" description="Helical" evidence="8">
    <location>
        <begin position="316"/>
        <end position="337"/>
    </location>
</feature>
<evidence type="ECO:0000313" key="10">
    <source>
        <dbReference type="Proteomes" id="UP000294545"/>
    </source>
</evidence>
<feature type="transmembrane region" description="Helical" evidence="8">
    <location>
        <begin position="7"/>
        <end position="29"/>
    </location>
</feature>
<gene>
    <name evidence="9" type="ORF">EDC19_1523</name>
</gene>
<dbReference type="PANTHER" id="PTHR30472">
    <property type="entry name" value="FERRIC ENTEROBACTIN TRANSPORT SYSTEM PERMEASE PROTEIN"/>
    <property type="match status" value="1"/>
</dbReference>
<evidence type="ECO:0000256" key="2">
    <source>
        <dbReference type="ARBA" id="ARBA00007935"/>
    </source>
</evidence>
<feature type="transmembrane region" description="Helical" evidence="8">
    <location>
        <begin position="127"/>
        <end position="147"/>
    </location>
</feature>
<evidence type="ECO:0000256" key="7">
    <source>
        <dbReference type="ARBA" id="ARBA00023136"/>
    </source>
</evidence>
<keyword evidence="7 8" id="KW-0472">Membrane</keyword>
<keyword evidence="3" id="KW-0813">Transport</keyword>
<keyword evidence="4" id="KW-1003">Cell membrane</keyword>
<dbReference type="GO" id="GO:0022857">
    <property type="term" value="F:transmembrane transporter activity"/>
    <property type="evidence" value="ECO:0007669"/>
    <property type="project" value="InterPro"/>
</dbReference>